<proteinExistence type="predicted"/>
<accession>A0A2P2N123</accession>
<dbReference type="AlphaFoldDB" id="A0A2P2N123"/>
<sequence length="68" mass="8375">MIFNLEKQIQREKKKRHNISIKRKEKDNLMYFLMDYTTLCSSKFKFKDLVPSPLTEFFIHSYPNRRTT</sequence>
<protein>
    <submittedName>
        <fullName evidence="1">Uncharacterized protein</fullName>
    </submittedName>
</protein>
<evidence type="ECO:0000313" key="1">
    <source>
        <dbReference type="EMBL" id="MBX36144.1"/>
    </source>
</evidence>
<reference evidence="1" key="1">
    <citation type="submission" date="2018-02" db="EMBL/GenBank/DDBJ databases">
        <title>Rhizophora mucronata_Transcriptome.</title>
        <authorList>
            <person name="Meera S.P."/>
            <person name="Sreeshan A."/>
            <person name="Augustine A."/>
        </authorList>
    </citation>
    <scope>NUCLEOTIDE SEQUENCE</scope>
    <source>
        <tissue evidence="1">Leaf</tissue>
    </source>
</reference>
<organism evidence="1">
    <name type="scientific">Rhizophora mucronata</name>
    <name type="common">Asiatic mangrove</name>
    <dbReference type="NCBI Taxonomy" id="61149"/>
    <lineage>
        <taxon>Eukaryota</taxon>
        <taxon>Viridiplantae</taxon>
        <taxon>Streptophyta</taxon>
        <taxon>Embryophyta</taxon>
        <taxon>Tracheophyta</taxon>
        <taxon>Spermatophyta</taxon>
        <taxon>Magnoliopsida</taxon>
        <taxon>eudicotyledons</taxon>
        <taxon>Gunneridae</taxon>
        <taxon>Pentapetalae</taxon>
        <taxon>rosids</taxon>
        <taxon>fabids</taxon>
        <taxon>Malpighiales</taxon>
        <taxon>Rhizophoraceae</taxon>
        <taxon>Rhizophora</taxon>
    </lineage>
</organism>
<name>A0A2P2N123_RHIMU</name>
<dbReference type="EMBL" id="GGEC01055660">
    <property type="protein sequence ID" value="MBX36144.1"/>
    <property type="molecule type" value="Transcribed_RNA"/>
</dbReference>